<evidence type="ECO:0000256" key="1">
    <source>
        <dbReference type="SAM" id="MobiDB-lite"/>
    </source>
</evidence>
<sequence>MSDRLQVRAHPTPAPRGPATATPETVHPLAAVCAAFVLAQLVLAVPGSGLGWDETVYTSQVAAHVPAAFFSAPRARGVSLLAAPVAGLTSSTAALRVYLAVLSGAGLFVSLRVWRPLLPARVLALAGGLFAGLWITLLYGSQVMPNLWSAYGALAAVGCLLRAARDRTDRAALAGLAAAVALVGLMRPPDAVWLVLPLAGAALTVRRWRRPALFAVLAAGLFAGCAEWVVEAYVRYGGLTARLHRASAIEGGLGLHFSVDDQIRALDGRTLCRPCDVPWRHRADSAWWFALPVLAAGGAATAWRGRRASVWLPLLTAGSLAVPYLFTVGYAAPRFLLPAYALLAIPVAECLCRLVRGSGGRLRPRTAALVALVLCGHLAVQGGVLLTAVAGNRQARGHYDAMAARLHANGVRPPCVLSGDSAVPLAFYTGCASRQTAGADRSITVPGLVAAAGHRPVAVLVAPGARAPAFARHWRSAVLAPGSGSAAYRAYIRP</sequence>
<comment type="caution">
    <text evidence="3">The sequence shown here is derived from an EMBL/GenBank/DDBJ whole genome shotgun (WGS) entry which is preliminary data.</text>
</comment>
<feature type="transmembrane region" description="Helical" evidence="2">
    <location>
        <begin position="26"/>
        <end position="45"/>
    </location>
</feature>
<dbReference type="AlphaFoldDB" id="A0A9W4ECR2"/>
<evidence type="ECO:0008006" key="5">
    <source>
        <dbReference type="Google" id="ProtNLM"/>
    </source>
</evidence>
<keyword evidence="2" id="KW-1133">Transmembrane helix</keyword>
<organism evidence="3 4">
    <name type="scientific">Actinacidiphila bryophytorum</name>
    <dbReference type="NCBI Taxonomy" id="1436133"/>
    <lineage>
        <taxon>Bacteria</taxon>
        <taxon>Bacillati</taxon>
        <taxon>Actinomycetota</taxon>
        <taxon>Actinomycetes</taxon>
        <taxon>Kitasatosporales</taxon>
        <taxon>Streptomycetaceae</taxon>
        <taxon>Actinacidiphila</taxon>
    </lineage>
</organism>
<proteinExistence type="predicted"/>
<feature type="transmembrane region" description="Helical" evidence="2">
    <location>
        <begin position="286"/>
        <end position="303"/>
    </location>
</feature>
<evidence type="ECO:0000313" key="3">
    <source>
        <dbReference type="EMBL" id="CAG7606685.1"/>
    </source>
</evidence>
<name>A0A9W4ECR2_9ACTN</name>
<dbReference type="RefSeq" id="WP_240165147.1">
    <property type="nucleotide sequence ID" value="NZ_CAJVAX010000001.1"/>
</dbReference>
<keyword evidence="2" id="KW-0472">Membrane</keyword>
<feature type="transmembrane region" description="Helical" evidence="2">
    <location>
        <begin position="123"/>
        <end position="141"/>
    </location>
</feature>
<feature type="transmembrane region" description="Helical" evidence="2">
    <location>
        <begin position="337"/>
        <end position="355"/>
    </location>
</feature>
<keyword evidence="2" id="KW-0812">Transmembrane</keyword>
<feature type="transmembrane region" description="Helical" evidence="2">
    <location>
        <begin position="93"/>
        <end position="111"/>
    </location>
</feature>
<reference evidence="3" key="1">
    <citation type="submission" date="2021-06" db="EMBL/GenBank/DDBJ databases">
        <authorList>
            <person name="Arsene-Ploetze F."/>
        </authorList>
    </citation>
    <scope>NUCLEOTIDE SEQUENCE</scope>
    <source>
        <strain evidence="3">SBRY1</strain>
    </source>
</reference>
<dbReference type="Proteomes" id="UP001153328">
    <property type="component" value="Unassembled WGS sequence"/>
</dbReference>
<feature type="region of interest" description="Disordered" evidence="1">
    <location>
        <begin position="1"/>
        <end position="22"/>
    </location>
</feature>
<feature type="transmembrane region" description="Helical" evidence="2">
    <location>
        <begin position="310"/>
        <end position="331"/>
    </location>
</feature>
<feature type="transmembrane region" description="Helical" evidence="2">
    <location>
        <begin position="147"/>
        <end position="164"/>
    </location>
</feature>
<feature type="transmembrane region" description="Helical" evidence="2">
    <location>
        <begin position="213"/>
        <end position="230"/>
    </location>
</feature>
<gene>
    <name evidence="3" type="ORF">SBRY_10958</name>
</gene>
<feature type="transmembrane region" description="Helical" evidence="2">
    <location>
        <begin position="367"/>
        <end position="390"/>
    </location>
</feature>
<evidence type="ECO:0000256" key="2">
    <source>
        <dbReference type="SAM" id="Phobius"/>
    </source>
</evidence>
<dbReference type="EMBL" id="CAJVAX010000001">
    <property type="protein sequence ID" value="CAG7606685.1"/>
    <property type="molecule type" value="Genomic_DNA"/>
</dbReference>
<keyword evidence="4" id="KW-1185">Reference proteome</keyword>
<evidence type="ECO:0000313" key="4">
    <source>
        <dbReference type="Proteomes" id="UP001153328"/>
    </source>
</evidence>
<protein>
    <recommendedName>
        <fullName evidence="5">Integral membrane protein</fullName>
    </recommendedName>
</protein>
<accession>A0A9W4ECR2</accession>